<evidence type="ECO:0000313" key="9">
    <source>
        <dbReference type="Proteomes" id="UP000198802"/>
    </source>
</evidence>
<accession>A0A0S4QN94</accession>
<dbReference type="Gene3D" id="2.170.150.20">
    <property type="entry name" value="Peptide methionine sulfoxide reductase"/>
    <property type="match status" value="1"/>
</dbReference>
<organism evidence="8 9">
    <name type="scientific">Parafrankia irregularis</name>
    <dbReference type="NCBI Taxonomy" id="795642"/>
    <lineage>
        <taxon>Bacteria</taxon>
        <taxon>Bacillati</taxon>
        <taxon>Actinomycetota</taxon>
        <taxon>Actinomycetes</taxon>
        <taxon>Frankiales</taxon>
        <taxon>Frankiaceae</taxon>
        <taxon>Parafrankia</taxon>
    </lineage>
</organism>
<dbReference type="EC" id="1.8.4.12" evidence="6"/>
<dbReference type="EMBL" id="FAOZ01000007">
    <property type="protein sequence ID" value="CUU56376.1"/>
    <property type="molecule type" value="Genomic_DNA"/>
</dbReference>
<dbReference type="NCBIfam" id="TIGR00357">
    <property type="entry name" value="peptide-methionine (R)-S-oxide reductase MsrB"/>
    <property type="match status" value="1"/>
</dbReference>
<dbReference type="InterPro" id="IPR002579">
    <property type="entry name" value="Met_Sox_Rdtase_MsrB_dom"/>
</dbReference>
<dbReference type="FunFam" id="2.170.150.20:FF:000001">
    <property type="entry name" value="Peptide methionine sulfoxide reductase MsrB"/>
    <property type="match status" value="1"/>
</dbReference>
<feature type="domain" description="MsrB" evidence="7">
    <location>
        <begin position="14"/>
        <end position="136"/>
    </location>
</feature>
<evidence type="ECO:0000259" key="7">
    <source>
        <dbReference type="PROSITE" id="PS51790"/>
    </source>
</evidence>
<reference evidence="9" key="1">
    <citation type="submission" date="2015-11" db="EMBL/GenBank/DDBJ databases">
        <authorList>
            <person name="Varghese N."/>
        </authorList>
    </citation>
    <scope>NUCLEOTIDE SEQUENCE [LARGE SCALE GENOMIC DNA]</scope>
    <source>
        <strain evidence="9">DSM 45899</strain>
    </source>
</reference>
<dbReference type="GO" id="GO:0006979">
    <property type="term" value="P:response to oxidative stress"/>
    <property type="evidence" value="ECO:0007669"/>
    <property type="project" value="InterPro"/>
</dbReference>
<dbReference type="GO" id="GO:0033743">
    <property type="term" value="F:peptide-methionine (R)-S-oxide reductase activity"/>
    <property type="evidence" value="ECO:0007669"/>
    <property type="project" value="UniProtKB-UniRule"/>
</dbReference>
<dbReference type="Pfam" id="PF01641">
    <property type="entry name" value="SelR"/>
    <property type="match status" value="1"/>
</dbReference>
<evidence type="ECO:0000256" key="5">
    <source>
        <dbReference type="ARBA" id="ARBA00048488"/>
    </source>
</evidence>
<dbReference type="InterPro" id="IPR028427">
    <property type="entry name" value="Met_Sox_Rdtase_MsrB"/>
</dbReference>
<keyword evidence="3 6" id="KW-0862">Zinc</keyword>
<dbReference type="RefSeq" id="WP_091276486.1">
    <property type="nucleotide sequence ID" value="NZ_FAOZ01000007.1"/>
</dbReference>
<dbReference type="GO" id="GO:0008270">
    <property type="term" value="F:zinc ion binding"/>
    <property type="evidence" value="ECO:0007669"/>
    <property type="project" value="UniProtKB-UniRule"/>
</dbReference>
<comment type="similarity">
    <text evidence="1 6">Belongs to the MsrB Met sulfoxide reductase family.</text>
</comment>
<name>A0A0S4QN94_9ACTN</name>
<proteinExistence type="inferred from homology"/>
<evidence type="ECO:0000256" key="1">
    <source>
        <dbReference type="ARBA" id="ARBA00007174"/>
    </source>
</evidence>
<dbReference type="PANTHER" id="PTHR10173">
    <property type="entry name" value="METHIONINE SULFOXIDE REDUCTASE"/>
    <property type="match status" value="1"/>
</dbReference>
<dbReference type="InterPro" id="IPR011057">
    <property type="entry name" value="Mss4-like_sf"/>
</dbReference>
<keyword evidence="2 6" id="KW-0479">Metal-binding</keyword>
<comment type="catalytic activity">
    <reaction evidence="5 6">
        <text>L-methionyl-[protein] + [thioredoxin]-disulfide + H2O = L-methionyl-(R)-S-oxide-[protein] + [thioredoxin]-dithiol</text>
        <dbReference type="Rhea" id="RHEA:24164"/>
        <dbReference type="Rhea" id="RHEA-COMP:10698"/>
        <dbReference type="Rhea" id="RHEA-COMP:10700"/>
        <dbReference type="Rhea" id="RHEA-COMP:12313"/>
        <dbReference type="Rhea" id="RHEA-COMP:12314"/>
        <dbReference type="ChEBI" id="CHEBI:15377"/>
        <dbReference type="ChEBI" id="CHEBI:16044"/>
        <dbReference type="ChEBI" id="CHEBI:29950"/>
        <dbReference type="ChEBI" id="CHEBI:45764"/>
        <dbReference type="ChEBI" id="CHEBI:50058"/>
        <dbReference type="EC" id="1.8.4.12"/>
    </reaction>
</comment>
<evidence type="ECO:0000313" key="8">
    <source>
        <dbReference type="EMBL" id="CUU56376.1"/>
    </source>
</evidence>
<feature type="active site" description="Nucleophile" evidence="6">
    <location>
        <position position="125"/>
    </location>
</feature>
<gene>
    <name evidence="6" type="primary">msrB</name>
    <name evidence="8" type="ORF">Ga0074812_107260</name>
</gene>
<evidence type="ECO:0000256" key="4">
    <source>
        <dbReference type="ARBA" id="ARBA00023002"/>
    </source>
</evidence>
<dbReference type="HAMAP" id="MF_01400">
    <property type="entry name" value="MsrB"/>
    <property type="match status" value="1"/>
</dbReference>
<dbReference type="PANTHER" id="PTHR10173:SF52">
    <property type="entry name" value="METHIONINE-R-SULFOXIDE REDUCTASE B1"/>
    <property type="match status" value="1"/>
</dbReference>
<dbReference type="GO" id="GO:0005737">
    <property type="term" value="C:cytoplasm"/>
    <property type="evidence" value="ECO:0007669"/>
    <property type="project" value="TreeGrafter"/>
</dbReference>
<feature type="binding site" evidence="6">
    <location>
        <position position="105"/>
    </location>
    <ligand>
        <name>Zn(2+)</name>
        <dbReference type="ChEBI" id="CHEBI:29105"/>
    </ligand>
</feature>
<comment type="cofactor">
    <cofactor evidence="6">
        <name>Zn(2+)</name>
        <dbReference type="ChEBI" id="CHEBI:29105"/>
    </cofactor>
    <text evidence="6">Binds 1 zinc ion per subunit. The zinc ion is important for the structural integrity of the protein.</text>
</comment>
<feature type="binding site" evidence="6">
    <location>
        <position position="102"/>
    </location>
    <ligand>
        <name>Zn(2+)</name>
        <dbReference type="ChEBI" id="CHEBI:29105"/>
    </ligand>
</feature>
<dbReference type="Proteomes" id="UP000198802">
    <property type="component" value="Unassembled WGS sequence"/>
</dbReference>
<keyword evidence="4 6" id="KW-0560">Oxidoreductase</keyword>
<feature type="binding site" evidence="6">
    <location>
        <position position="56"/>
    </location>
    <ligand>
        <name>Zn(2+)</name>
        <dbReference type="ChEBI" id="CHEBI:29105"/>
    </ligand>
</feature>
<dbReference type="PROSITE" id="PS51790">
    <property type="entry name" value="MSRB"/>
    <property type="match status" value="1"/>
</dbReference>
<evidence type="ECO:0000256" key="6">
    <source>
        <dbReference type="HAMAP-Rule" id="MF_01400"/>
    </source>
</evidence>
<feature type="binding site" evidence="6">
    <location>
        <position position="53"/>
    </location>
    <ligand>
        <name>Zn(2+)</name>
        <dbReference type="ChEBI" id="CHEBI:29105"/>
    </ligand>
</feature>
<dbReference type="GO" id="GO:0030091">
    <property type="term" value="P:protein repair"/>
    <property type="evidence" value="ECO:0007669"/>
    <property type="project" value="InterPro"/>
</dbReference>
<keyword evidence="9" id="KW-1185">Reference proteome</keyword>
<evidence type="ECO:0000256" key="3">
    <source>
        <dbReference type="ARBA" id="ARBA00022833"/>
    </source>
</evidence>
<evidence type="ECO:0000256" key="2">
    <source>
        <dbReference type="ARBA" id="ARBA00022723"/>
    </source>
</evidence>
<protein>
    <recommendedName>
        <fullName evidence="6">Peptide methionine sulfoxide reductase MsrB</fullName>
        <ecNumber evidence="6">1.8.4.12</ecNumber>
    </recommendedName>
    <alternativeName>
        <fullName evidence="6">Peptide-methionine (R)-S-oxide reductase</fullName>
    </alternativeName>
</protein>
<sequence>MSDNPTSSKVVRSDSEWRELLGPERYAILRQAATEAPFSGAYTYNKTDGTYQCGACGAPLFTSATKYDSGSGWPSFYQPVSPDAVTLVDDTSHGMVRTEVRCARCDSHLGHVFDDGPAPTGQRYCMNSLALDLESTGSPESA</sequence>
<dbReference type="SUPFAM" id="SSF51316">
    <property type="entry name" value="Mss4-like"/>
    <property type="match status" value="1"/>
</dbReference>
<dbReference type="AlphaFoldDB" id="A0A0S4QN94"/>